<accession>A0A191WEJ4</accession>
<dbReference type="AlphaFoldDB" id="A0A191WEJ4"/>
<evidence type="ECO:0000256" key="8">
    <source>
        <dbReference type="SAM" id="Phobius"/>
    </source>
</evidence>
<keyword evidence="12" id="KW-1185">Reference proteome</keyword>
<feature type="domain" description="Cation efflux protein cytoplasmic" evidence="10">
    <location>
        <begin position="220"/>
        <end position="296"/>
    </location>
</feature>
<reference evidence="12" key="2">
    <citation type="submission" date="2016-01" db="EMBL/GenBank/DDBJ databases">
        <title>Complete genome sequence of Agromyces aureus AR33T and comparison with related organisms.</title>
        <authorList>
            <person name="Corretto E."/>
            <person name="Antonielli L."/>
            <person name="Sessitsch A."/>
            <person name="Brader G."/>
        </authorList>
    </citation>
    <scope>NUCLEOTIDE SEQUENCE [LARGE SCALE GENOMIC DNA]</scope>
    <source>
        <strain evidence="12">AR33</strain>
    </source>
</reference>
<evidence type="ECO:0000259" key="9">
    <source>
        <dbReference type="Pfam" id="PF01545"/>
    </source>
</evidence>
<dbReference type="InterPro" id="IPR027469">
    <property type="entry name" value="Cation_efflux_TMD_sf"/>
</dbReference>
<reference evidence="11 12" key="1">
    <citation type="journal article" date="2016" name="Int. J. Syst. Evol. Microbiol.">
        <title>Agromyces aureus sp. nov., isolated from the rhizosphere of Salix caprea L. grown in a heavy-metal-contaminated soil.</title>
        <authorList>
            <person name="Corretto E."/>
            <person name="Antonielli L."/>
            <person name="Sessitsch A."/>
            <person name="Compant S."/>
            <person name="Gorfer M."/>
            <person name="Kuffner M."/>
            <person name="Brader G."/>
        </authorList>
    </citation>
    <scope>NUCLEOTIDE SEQUENCE [LARGE SCALE GENOMIC DNA]</scope>
    <source>
        <strain evidence="11 12">AR33</strain>
    </source>
</reference>
<proteinExistence type="inferred from homology"/>
<dbReference type="KEGG" id="agy:ATC03_07700"/>
<dbReference type="Proteomes" id="UP000078437">
    <property type="component" value="Chromosome"/>
</dbReference>
<evidence type="ECO:0000256" key="1">
    <source>
        <dbReference type="ARBA" id="ARBA00004141"/>
    </source>
</evidence>
<dbReference type="OrthoDB" id="9809646at2"/>
<evidence type="ECO:0000313" key="12">
    <source>
        <dbReference type="Proteomes" id="UP000078437"/>
    </source>
</evidence>
<keyword evidence="4 8" id="KW-0812">Transmembrane</keyword>
<dbReference type="InterPro" id="IPR002524">
    <property type="entry name" value="Cation_efflux"/>
</dbReference>
<evidence type="ECO:0000313" key="11">
    <source>
        <dbReference type="EMBL" id="ANJ26613.1"/>
    </source>
</evidence>
<keyword evidence="3" id="KW-0813">Transport</keyword>
<evidence type="ECO:0000256" key="3">
    <source>
        <dbReference type="ARBA" id="ARBA00022448"/>
    </source>
</evidence>
<dbReference type="SUPFAM" id="SSF160240">
    <property type="entry name" value="Cation efflux protein cytoplasmic domain-like"/>
    <property type="match status" value="1"/>
</dbReference>
<dbReference type="PANTHER" id="PTHR11562:SF17">
    <property type="entry name" value="RE54080P-RELATED"/>
    <property type="match status" value="1"/>
</dbReference>
<feature type="transmembrane region" description="Helical" evidence="8">
    <location>
        <begin position="156"/>
        <end position="182"/>
    </location>
</feature>
<organism evidence="11 12">
    <name type="scientific">Agromyces aureus</name>
    <dbReference type="NCBI Taxonomy" id="453304"/>
    <lineage>
        <taxon>Bacteria</taxon>
        <taxon>Bacillati</taxon>
        <taxon>Actinomycetota</taxon>
        <taxon>Actinomycetes</taxon>
        <taxon>Micrococcales</taxon>
        <taxon>Microbacteriaceae</taxon>
        <taxon>Agromyces</taxon>
    </lineage>
</organism>
<dbReference type="InterPro" id="IPR036837">
    <property type="entry name" value="Cation_efflux_CTD_sf"/>
</dbReference>
<dbReference type="EMBL" id="CP013979">
    <property type="protein sequence ID" value="ANJ26613.1"/>
    <property type="molecule type" value="Genomic_DNA"/>
</dbReference>
<feature type="transmembrane region" description="Helical" evidence="8">
    <location>
        <begin position="55"/>
        <end position="73"/>
    </location>
</feature>
<evidence type="ECO:0000256" key="4">
    <source>
        <dbReference type="ARBA" id="ARBA00022692"/>
    </source>
</evidence>
<sequence length="308" mass="32047">MAHDHSHDHAATANRTRLWIAIAIIGAFVVVQVVGALLSGSLALLADAGHMTSDLIGLVVALVAAFVAARPATDRQTYGYRRAEVLGALINGVILIVVAVTVTIGAIGRLVSGAEGEAHEVQGGTMLVIAVLGLAANIAAMLVLRGGAKDSINLRGAYLEVLGDTIGSVMVIIAAIVILATGWDAADAIASIGIAVLIVPRAISLLRDVMHVLLESAPVDTDVAEIREHILRTPGVVAVHDVHVWQITSGQPVFSAHVEVEADVFASGRTGELLDELGGCLTAHFDVEHSTFQLEPAGRADQEQGTHR</sequence>
<name>A0A191WEJ4_9MICO</name>
<evidence type="ECO:0000256" key="2">
    <source>
        <dbReference type="ARBA" id="ARBA00008873"/>
    </source>
</evidence>
<evidence type="ECO:0000256" key="6">
    <source>
        <dbReference type="ARBA" id="ARBA00023065"/>
    </source>
</evidence>
<evidence type="ECO:0000256" key="7">
    <source>
        <dbReference type="ARBA" id="ARBA00023136"/>
    </source>
</evidence>
<evidence type="ECO:0000259" key="10">
    <source>
        <dbReference type="Pfam" id="PF16916"/>
    </source>
</evidence>
<dbReference type="STRING" id="453304.ATC03_07700"/>
<dbReference type="GO" id="GO:0005886">
    <property type="term" value="C:plasma membrane"/>
    <property type="evidence" value="ECO:0007669"/>
    <property type="project" value="TreeGrafter"/>
</dbReference>
<feature type="transmembrane region" description="Helical" evidence="8">
    <location>
        <begin position="18"/>
        <end position="43"/>
    </location>
</feature>
<dbReference type="InterPro" id="IPR058533">
    <property type="entry name" value="Cation_efflux_TM"/>
</dbReference>
<comment type="similarity">
    <text evidence="2">Belongs to the cation diffusion facilitator (CDF) transporter (TC 2.A.4) family. SLC30A subfamily.</text>
</comment>
<feature type="transmembrane region" description="Helical" evidence="8">
    <location>
        <begin position="85"/>
        <end position="111"/>
    </location>
</feature>
<comment type="subcellular location">
    <subcellularLocation>
        <location evidence="1">Membrane</location>
        <topology evidence="1">Multi-pass membrane protein</topology>
    </subcellularLocation>
</comment>
<feature type="domain" description="Cation efflux protein transmembrane" evidence="9">
    <location>
        <begin position="18"/>
        <end position="214"/>
    </location>
</feature>
<dbReference type="Pfam" id="PF16916">
    <property type="entry name" value="ZT_dimer"/>
    <property type="match status" value="1"/>
</dbReference>
<feature type="transmembrane region" description="Helical" evidence="8">
    <location>
        <begin position="188"/>
        <end position="206"/>
    </location>
</feature>
<protein>
    <submittedName>
        <fullName evidence="11">Cation transporter</fullName>
    </submittedName>
</protein>
<dbReference type="InterPro" id="IPR050681">
    <property type="entry name" value="CDF/SLC30A"/>
</dbReference>
<evidence type="ECO:0000256" key="5">
    <source>
        <dbReference type="ARBA" id="ARBA00022989"/>
    </source>
</evidence>
<dbReference type="SUPFAM" id="SSF161111">
    <property type="entry name" value="Cation efflux protein transmembrane domain-like"/>
    <property type="match status" value="1"/>
</dbReference>
<keyword evidence="6" id="KW-0406">Ion transport</keyword>
<keyword evidence="7 8" id="KW-0472">Membrane</keyword>
<dbReference type="InterPro" id="IPR027470">
    <property type="entry name" value="Cation_efflux_CTD"/>
</dbReference>
<gene>
    <name evidence="11" type="ORF">ATC03_07700</name>
</gene>
<dbReference type="GO" id="GO:0005385">
    <property type="term" value="F:zinc ion transmembrane transporter activity"/>
    <property type="evidence" value="ECO:0007669"/>
    <property type="project" value="TreeGrafter"/>
</dbReference>
<dbReference type="Pfam" id="PF01545">
    <property type="entry name" value="Cation_efflux"/>
    <property type="match status" value="1"/>
</dbReference>
<dbReference type="RefSeq" id="WP_067875193.1">
    <property type="nucleotide sequence ID" value="NZ_CP013979.1"/>
</dbReference>
<keyword evidence="5 8" id="KW-1133">Transmembrane helix</keyword>
<feature type="transmembrane region" description="Helical" evidence="8">
    <location>
        <begin position="123"/>
        <end position="144"/>
    </location>
</feature>
<dbReference type="Gene3D" id="1.20.1510.10">
    <property type="entry name" value="Cation efflux protein transmembrane domain"/>
    <property type="match status" value="1"/>
</dbReference>
<dbReference type="PANTHER" id="PTHR11562">
    <property type="entry name" value="CATION EFFLUX PROTEIN/ ZINC TRANSPORTER"/>
    <property type="match status" value="1"/>
</dbReference>
<dbReference type="NCBIfam" id="TIGR01297">
    <property type="entry name" value="CDF"/>
    <property type="match status" value="1"/>
</dbReference>